<keyword evidence="5 7" id="KW-0067">ATP-binding</keyword>
<dbReference type="InterPro" id="IPR050319">
    <property type="entry name" value="ABC_transp_ATP-bind"/>
</dbReference>
<dbReference type="PROSITE" id="PS00211">
    <property type="entry name" value="ABC_TRANSPORTER_1"/>
    <property type="match status" value="1"/>
</dbReference>
<dbReference type="NCBIfam" id="TIGR01727">
    <property type="entry name" value="oligo_HPY"/>
    <property type="match status" value="1"/>
</dbReference>
<proteinExistence type="inferred from homology"/>
<dbReference type="InterPro" id="IPR017871">
    <property type="entry name" value="ABC_transporter-like_CS"/>
</dbReference>
<protein>
    <submittedName>
        <fullName evidence="7">ATP-binding cassette domain-containing protein</fullName>
    </submittedName>
</protein>
<gene>
    <name evidence="7" type="ORF">HEQ75_02105</name>
</gene>
<dbReference type="Pfam" id="PF00005">
    <property type="entry name" value="ABC_tran"/>
    <property type="match status" value="1"/>
</dbReference>
<evidence type="ECO:0000259" key="6">
    <source>
        <dbReference type="PROSITE" id="PS50893"/>
    </source>
</evidence>
<comment type="subcellular location">
    <subcellularLocation>
        <location evidence="1">Cell inner membrane</location>
        <topology evidence="1">Peripheral membrane protein</topology>
    </subcellularLocation>
</comment>
<dbReference type="EMBL" id="JAAVNE010000002">
    <property type="protein sequence ID" value="NKC29639.1"/>
    <property type="molecule type" value="Genomic_DNA"/>
</dbReference>
<comment type="caution">
    <text evidence="7">The sequence shown here is derived from an EMBL/GenBank/DDBJ whole genome shotgun (WGS) entry which is preliminary data.</text>
</comment>
<dbReference type="InterPro" id="IPR003593">
    <property type="entry name" value="AAA+_ATPase"/>
</dbReference>
<dbReference type="GO" id="GO:0005524">
    <property type="term" value="F:ATP binding"/>
    <property type="evidence" value="ECO:0007669"/>
    <property type="project" value="UniProtKB-KW"/>
</dbReference>
<accession>A0ABX1DXK0</accession>
<feature type="domain" description="ABC transporter" evidence="6">
    <location>
        <begin position="27"/>
        <end position="273"/>
    </location>
</feature>
<comment type="similarity">
    <text evidence="2">Belongs to the ABC transporter superfamily.</text>
</comment>
<keyword evidence="8" id="KW-1185">Reference proteome</keyword>
<dbReference type="InterPro" id="IPR003439">
    <property type="entry name" value="ABC_transporter-like_ATP-bd"/>
</dbReference>
<dbReference type="PANTHER" id="PTHR43776">
    <property type="entry name" value="TRANSPORT ATP-BINDING PROTEIN"/>
    <property type="match status" value="1"/>
</dbReference>
<dbReference type="RefSeq" id="WP_168027264.1">
    <property type="nucleotide sequence ID" value="NZ_JAAVNE010000002.1"/>
</dbReference>
<reference evidence="7 8" key="1">
    <citation type="submission" date="2020-03" db="EMBL/GenBank/DDBJ databases">
        <title>Roseomonas selenitidurans sp. nov. isolated from urban soil.</title>
        <authorList>
            <person name="Liu H."/>
        </authorList>
    </citation>
    <scope>NUCLEOTIDE SEQUENCE [LARGE SCALE GENOMIC DNA]</scope>
    <source>
        <strain evidence="7 8">BU-1</strain>
    </source>
</reference>
<keyword evidence="3" id="KW-0813">Transport</keyword>
<organism evidence="7 8">
    <name type="scientific">Falsiroseomonas selenitidurans</name>
    <dbReference type="NCBI Taxonomy" id="2716335"/>
    <lineage>
        <taxon>Bacteria</taxon>
        <taxon>Pseudomonadati</taxon>
        <taxon>Pseudomonadota</taxon>
        <taxon>Alphaproteobacteria</taxon>
        <taxon>Acetobacterales</taxon>
        <taxon>Roseomonadaceae</taxon>
        <taxon>Falsiroseomonas</taxon>
    </lineage>
</organism>
<dbReference type="Pfam" id="PF08352">
    <property type="entry name" value="oligo_HPY"/>
    <property type="match status" value="1"/>
</dbReference>
<dbReference type="SMART" id="SM00382">
    <property type="entry name" value="AAA"/>
    <property type="match status" value="1"/>
</dbReference>
<dbReference type="PROSITE" id="PS50893">
    <property type="entry name" value="ABC_TRANSPORTER_2"/>
    <property type="match status" value="1"/>
</dbReference>
<dbReference type="SUPFAM" id="SSF52540">
    <property type="entry name" value="P-loop containing nucleoside triphosphate hydrolases"/>
    <property type="match status" value="1"/>
</dbReference>
<evidence type="ECO:0000256" key="2">
    <source>
        <dbReference type="ARBA" id="ARBA00005417"/>
    </source>
</evidence>
<dbReference type="CDD" id="cd03257">
    <property type="entry name" value="ABC_NikE_OppD_transporters"/>
    <property type="match status" value="1"/>
</dbReference>
<sequence length="343" mass="36638">MSVSDGRDAAGREGLNRPHDTAPLVVAEAVEMSFAPRGILARGRPVRAVAGVDASVARGEALGVVGESGSGKSTLGRLMLGLLAATGGTVRFDGTPLPRPGSAAWRGLRARMGIVFQDPFGSLDARRSVGAQVEDGLAIHTTLSAAERRARLEAMFLRVGLDPERLGAYPHEFSGGQRQRLGIARALATNPDFLVADEPVSALDVSIQAQVVRLLADLRRDLGLAMLFISHDLPVVRHLCDRVIVMYLGRVMEEGPVADVFARPSHPYTRALLSATPMLDPARRLTREILPGEPPSPTAPPSGCVFRTRCRHAQPACAEEVPPLREFGGVAHRVACLRADEIN</sequence>
<name>A0ABX1DXK0_9PROT</name>
<evidence type="ECO:0000256" key="4">
    <source>
        <dbReference type="ARBA" id="ARBA00022741"/>
    </source>
</evidence>
<dbReference type="InterPro" id="IPR013563">
    <property type="entry name" value="Oligopep_ABC_C"/>
</dbReference>
<dbReference type="Gene3D" id="3.40.50.300">
    <property type="entry name" value="P-loop containing nucleotide triphosphate hydrolases"/>
    <property type="match status" value="1"/>
</dbReference>
<dbReference type="Proteomes" id="UP000787635">
    <property type="component" value="Unassembled WGS sequence"/>
</dbReference>
<evidence type="ECO:0000256" key="5">
    <source>
        <dbReference type="ARBA" id="ARBA00022840"/>
    </source>
</evidence>
<evidence type="ECO:0000313" key="7">
    <source>
        <dbReference type="EMBL" id="NKC29639.1"/>
    </source>
</evidence>
<evidence type="ECO:0000256" key="1">
    <source>
        <dbReference type="ARBA" id="ARBA00004417"/>
    </source>
</evidence>
<dbReference type="PANTHER" id="PTHR43776:SF7">
    <property type="entry name" value="D,D-DIPEPTIDE TRANSPORT ATP-BINDING PROTEIN DDPF-RELATED"/>
    <property type="match status" value="1"/>
</dbReference>
<evidence type="ECO:0000256" key="3">
    <source>
        <dbReference type="ARBA" id="ARBA00022448"/>
    </source>
</evidence>
<evidence type="ECO:0000313" key="8">
    <source>
        <dbReference type="Proteomes" id="UP000787635"/>
    </source>
</evidence>
<dbReference type="InterPro" id="IPR027417">
    <property type="entry name" value="P-loop_NTPase"/>
</dbReference>
<keyword evidence="4" id="KW-0547">Nucleotide-binding</keyword>